<dbReference type="EMBL" id="AJWY01010320">
    <property type="protein sequence ID" value="EKC55862.1"/>
    <property type="molecule type" value="Genomic_DNA"/>
</dbReference>
<organism evidence="1">
    <name type="scientific">human gut metagenome</name>
    <dbReference type="NCBI Taxonomy" id="408170"/>
    <lineage>
        <taxon>unclassified sequences</taxon>
        <taxon>metagenomes</taxon>
        <taxon>organismal metagenomes</taxon>
    </lineage>
</organism>
<proteinExistence type="predicted"/>
<evidence type="ECO:0000313" key="1">
    <source>
        <dbReference type="EMBL" id="EKC55862.1"/>
    </source>
</evidence>
<dbReference type="AlphaFoldDB" id="K1S559"/>
<gene>
    <name evidence="1" type="ORF">LEA_15127</name>
</gene>
<sequence>IKPAQEDPSGEGNLFATNLAESGLLMYTRSRNRTDPTLIQDTITASYLFYREDDPYGNVSINTIRHDYTGSKINPADIDERNEQRPLNPNVYVEGMDGVITELTLTDALFEGIEALYKEVTDKSGMPYTSIAINQAELMIYLEKSDYDWEKIDVGAITPLLDESFQRLGLYADYKHVLGISDYYYTYEKLYASQNFELPYGGYLNRSQGCYVMDITSHMQEVWNGYLKSQGVETGGSQTENPAPRTDLHRTRSLRALHDALYIGTRHGKYRKQRADQAAPDLHDDKIAKHLRIT</sequence>
<dbReference type="InterPro" id="IPR025366">
    <property type="entry name" value="DUF4270"/>
</dbReference>
<dbReference type="Pfam" id="PF14092">
    <property type="entry name" value="DUF4270"/>
    <property type="match status" value="1"/>
</dbReference>
<feature type="non-terminal residue" evidence="1">
    <location>
        <position position="1"/>
    </location>
</feature>
<name>K1S559_9ZZZZ</name>
<accession>K1S559</accession>
<comment type="caution">
    <text evidence="1">The sequence shown here is derived from an EMBL/GenBank/DDBJ whole genome shotgun (WGS) entry which is preliminary data.</text>
</comment>
<protein>
    <submittedName>
        <fullName evidence="1">Uncharacterized protein</fullName>
    </submittedName>
</protein>
<reference evidence="1" key="1">
    <citation type="journal article" date="2013" name="Environ. Microbiol.">
        <title>Microbiota from the distal guts of lean and obese adolescents exhibit partial functional redundancy besides clear differences in community structure.</title>
        <authorList>
            <person name="Ferrer M."/>
            <person name="Ruiz A."/>
            <person name="Lanza F."/>
            <person name="Haange S.B."/>
            <person name="Oberbach A."/>
            <person name="Till H."/>
            <person name="Bargiela R."/>
            <person name="Campoy C."/>
            <person name="Segura M.T."/>
            <person name="Richter M."/>
            <person name="von Bergen M."/>
            <person name="Seifert J."/>
            <person name="Suarez A."/>
        </authorList>
    </citation>
    <scope>NUCLEOTIDE SEQUENCE</scope>
</reference>